<name>A0A812CD13_ACAPH</name>
<proteinExistence type="predicted"/>
<keyword evidence="3" id="KW-1185">Reference proteome</keyword>
<evidence type="ECO:0000313" key="2">
    <source>
        <dbReference type="EMBL" id="CAE1265368.1"/>
    </source>
</evidence>
<reference evidence="2" key="1">
    <citation type="submission" date="2021-01" db="EMBL/GenBank/DDBJ databases">
        <authorList>
            <person name="Li R."/>
            <person name="Bekaert M."/>
        </authorList>
    </citation>
    <scope>NUCLEOTIDE SEQUENCE</scope>
    <source>
        <strain evidence="2">Farmed</strain>
    </source>
</reference>
<dbReference type="AlphaFoldDB" id="A0A812CD13"/>
<evidence type="ECO:0000256" key="1">
    <source>
        <dbReference type="SAM" id="Phobius"/>
    </source>
</evidence>
<comment type="caution">
    <text evidence="2">The sequence shown here is derived from an EMBL/GenBank/DDBJ whole genome shotgun (WGS) entry which is preliminary data.</text>
</comment>
<feature type="transmembrane region" description="Helical" evidence="1">
    <location>
        <begin position="143"/>
        <end position="166"/>
    </location>
</feature>
<dbReference type="EMBL" id="CAHIKZ030001476">
    <property type="protein sequence ID" value="CAE1265368.1"/>
    <property type="molecule type" value="Genomic_DNA"/>
</dbReference>
<sequence length="200" mass="23534">MKTNAYSLVLILQLSLSLSLFLFFPEIFFSFFKYRFLICRRENNFLSFINSSSLPPSSSLSLFIPLSSSLHKFFFFLSSSLSSLFINLIFFVQKILSQFWKCFICQKNFSSFFISFFSSKSLSSSFSSSFSVLSLFISLHLSIFSSFFSFIKIISLSIFFFFFLRLHFIFNILNKADVIYFQCFIMLSFLSLVFSHRYVF</sequence>
<evidence type="ECO:0008006" key="4">
    <source>
        <dbReference type="Google" id="ProtNLM"/>
    </source>
</evidence>
<keyword evidence="1" id="KW-1133">Transmembrane helix</keyword>
<feature type="transmembrane region" description="Helical" evidence="1">
    <location>
        <begin position="178"/>
        <end position="199"/>
    </location>
</feature>
<organism evidence="2 3">
    <name type="scientific">Acanthosepion pharaonis</name>
    <name type="common">Pharaoh cuttlefish</name>
    <name type="synonym">Sepia pharaonis</name>
    <dbReference type="NCBI Taxonomy" id="158019"/>
    <lineage>
        <taxon>Eukaryota</taxon>
        <taxon>Metazoa</taxon>
        <taxon>Spiralia</taxon>
        <taxon>Lophotrochozoa</taxon>
        <taxon>Mollusca</taxon>
        <taxon>Cephalopoda</taxon>
        <taxon>Coleoidea</taxon>
        <taxon>Decapodiformes</taxon>
        <taxon>Sepiida</taxon>
        <taxon>Sepiina</taxon>
        <taxon>Sepiidae</taxon>
        <taxon>Acanthosepion</taxon>
    </lineage>
</organism>
<feature type="transmembrane region" description="Helical" evidence="1">
    <location>
        <begin position="6"/>
        <end position="24"/>
    </location>
</feature>
<accession>A0A812CD13</accession>
<gene>
    <name evidence="2" type="ORF">SPHA_34645</name>
</gene>
<protein>
    <recommendedName>
        <fullName evidence="4">Transmembrane protein</fullName>
    </recommendedName>
</protein>
<keyword evidence="1" id="KW-0812">Transmembrane</keyword>
<feature type="transmembrane region" description="Helical" evidence="1">
    <location>
        <begin position="73"/>
        <end position="92"/>
    </location>
</feature>
<dbReference type="Proteomes" id="UP000597762">
    <property type="component" value="Unassembled WGS sequence"/>
</dbReference>
<evidence type="ECO:0000313" key="3">
    <source>
        <dbReference type="Proteomes" id="UP000597762"/>
    </source>
</evidence>
<keyword evidence="1" id="KW-0472">Membrane</keyword>